<dbReference type="EMBL" id="QRBI01000096">
    <property type="protein sequence ID" value="RMC18857.1"/>
    <property type="molecule type" value="Genomic_DNA"/>
</dbReference>
<gene>
    <name evidence="1" type="ORF">DUI87_04753</name>
</gene>
<proteinExistence type="predicted"/>
<reference evidence="1 2" key="1">
    <citation type="submission" date="2018-07" db="EMBL/GenBank/DDBJ databases">
        <title>A high quality draft genome assembly of the barn swallow (H. rustica rustica).</title>
        <authorList>
            <person name="Formenti G."/>
            <person name="Chiara M."/>
            <person name="Poveda L."/>
            <person name="Francoijs K.-J."/>
            <person name="Bonisoli-Alquati A."/>
            <person name="Canova L."/>
            <person name="Gianfranceschi L."/>
            <person name="Horner D.S."/>
            <person name="Saino N."/>
        </authorList>
    </citation>
    <scope>NUCLEOTIDE SEQUENCE [LARGE SCALE GENOMIC DNA]</scope>
    <source>
        <strain evidence="1">Chelidonia</strain>
        <tissue evidence="1">Blood</tissue>
    </source>
</reference>
<organism evidence="1 2">
    <name type="scientific">Hirundo rustica rustica</name>
    <dbReference type="NCBI Taxonomy" id="333673"/>
    <lineage>
        <taxon>Eukaryota</taxon>
        <taxon>Metazoa</taxon>
        <taxon>Chordata</taxon>
        <taxon>Craniata</taxon>
        <taxon>Vertebrata</taxon>
        <taxon>Euteleostomi</taxon>
        <taxon>Archelosauria</taxon>
        <taxon>Archosauria</taxon>
        <taxon>Dinosauria</taxon>
        <taxon>Saurischia</taxon>
        <taxon>Theropoda</taxon>
        <taxon>Coelurosauria</taxon>
        <taxon>Aves</taxon>
        <taxon>Neognathae</taxon>
        <taxon>Neoaves</taxon>
        <taxon>Telluraves</taxon>
        <taxon>Australaves</taxon>
        <taxon>Passeriformes</taxon>
        <taxon>Sylvioidea</taxon>
        <taxon>Hirundinidae</taxon>
        <taxon>Hirundo</taxon>
    </lineage>
</organism>
<sequence>MVQRSPRSIPQNPTWRSLQWFRDLTGASHKIQPGDHCNGSEISQENHPNPTWRSLQWFRDLTGASHKIRPGDHCNGSEISQVHPQNLTWRSLQWFRDLTGEPPKIQPGDHCNGSEISQENHPKSNLEITAMVQRSHRSIPQNPTWRSLQWFRDLTGAPPTIQPEDHCNRSEISQENLQQSNLKITAMVQRPHRNIPKILPEIIAMVQRPHRNIPKILPGDHCNGSEISQENLQQSNLEILQILHLQQSGLEIIV</sequence>
<dbReference type="AlphaFoldDB" id="A0A3M0LIH2"/>
<comment type="caution">
    <text evidence="1">The sequence shown here is derived from an EMBL/GenBank/DDBJ whole genome shotgun (WGS) entry which is preliminary data.</text>
</comment>
<protein>
    <submittedName>
        <fullName evidence="1">Uncharacterized protein</fullName>
    </submittedName>
</protein>
<accession>A0A3M0LIH2</accession>
<name>A0A3M0LIH2_HIRRU</name>
<keyword evidence="2" id="KW-1185">Reference proteome</keyword>
<dbReference type="Proteomes" id="UP000269221">
    <property type="component" value="Unassembled WGS sequence"/>
</dbReference>
<evidence type="ECO:0000313" key="2">
    <source>
        <dbReference type="Proteomes" id="UP000269221"/>
    </source>
</evidence>
<evidence type="ECO:0000313" key="1">
    <source>
        <dbReference type="EMBL" id="RMC18857.1"/>
    </source>
</evidence>